<evidence type="ECO:0000313" key="3">
    <source>
        <dbReference type="Proteomes" id="UP001497482"/>
    </source>
</evidence>
<feature type="region of interest" description="Disordered" evidence="1">
    <location>
        <begin position="46"/>
        <end position="72"/>
    </location>
</feature>
<reference evidence="2 3" key="1">
    <citation type="submission" date="2024-04" db="EMBL/GenBank/DDBJ databases">
        <authorList>
            <person name="Waldvogel A.-M."/>
            <person name="Schoenle A."/>
        </authorList>
    </citation>
    <scope>NUCLEOTIDE SEQUENCE [LARGE SCALE GENOMIC DNA]</scope>
</reference>
<proteinExistence type="predicted"/>
<organism evidence="2 3">
    <name type="scientific">Knipowitschia caucasica</name>
    <name type="common">Caucasian dwarf goby</name>
    <name type="synonym">Pomatoschistus caucasicus</name>
    <dbReference type="NCBI Taxonomy" id="637954"/>
    <lineage>
        <taxon>Eukaryota</taxon>
        <taxon>Metazoa</taxon>
        <taxon>Chordata</taxon>
        <taxon>Craniata</taxon>
        <taxon>Vertebrata</taxon>
        <taxon>Euteleostomi</taxon>
        <taxon>Actinopterygii</taxon>
        <taxon>Neopterygii</taxon>
        <taxon>Teleostei</taxon>
        <taxon>Neoteleostei</taxon>
        <taxon>Acanthomorphata</taxon>
        <taxon>Gobiaria</taxon>
        <taxon>Gobiiformes</taxon>
        <taxon>Gobioidei</taxon>
        <taxon>Gobiidae</taxon>
        <taxon>Gobiinae</taxon>
        <taxon>Knipowitschia</taxon>
    </lineage>
</organism>
<dbReference type="Proteomes" id="UP001497482">
    <property type="component" value="Chromosome 5"/>
</dbReference>
<dbReference type="AlphaFoldDB" id="A0AAV2M1A5"/>
<keyword evidence="3" id="KW-1185">Reference proteome</keyword>
<evidence type="ECO:0000313" key="2">
    <source>
        <dbReference type="EMBL" id="CAL1607117.1"/>
    </source>
</evidence>
<evidence type="ECO:0000256" key="1">
    <source>
        <dbReference type="SAM" id="MobiDB-lite"/>
    </source>
</evidence>
<sequence length="72" mass="8100">MENGGRLLSTTSETSVSSVSSVSMLEAKEETRLVLQAFLHRAATMPHTERPGRVGGAYRDHNKHRYNTRERT</sequence>
<feature type="region of interest" description="Disordered" evidence="1">
    <location>
        <begin position="1"/>
        <end position="25"/>
    </location>
</feature>
<name>A0AAV2M1A5_KNICA</name>
<protein>
    <submittedName>
        <fullName evidence="2">Uncharacterized protein</fullName>
    </submittedName>
</protein>
<dbReference type="EMBL" id="OZ035827">
    <property type="protein sequence ID" value="CAL1607117.1"/>
    <property type="molecule type" value="Genomic_DNA"/>
</dbReference>
<feature type="compositionally biased region" description="Low complexity" evidence="1">
    <location>
        <begin position="9"/>
        <end position="23"/>
    </location>
</feature>
<accession>A0AAV2M1A5</accession>
<gene>
    <name evidence="2" type="ORF">KC01_LOCUS34187</name>
</gene>